<protein>
    <submittedName>
        <fullName evidence="5">NAD(P)H-dependent oxidoreductase</fullName>
    </submittedName>
</protein>
<proteinExistence type="predicted"/>
<evidence type="ECO:0000256" key="2">
    <source>
        <dbReference type="ARBA" id="ARBA00022643"/>
    </source>
</evidence>
<name>A0ABR8A348_9CYAN</name>
<dbReference type="RefSeq" id="WP_190404855.1">
    <property type="nucleotide sequence ID" value="NZ_JACJQB010000073.1"/>
</dbReference>
<organism evidence="5 6">
    <name type="scientific">Pseudanabaena mucicola FACHB-723</name>
    <dbReference type="NCBI Taxonomy" id="2692860"/>
    <lineage>
        <taxon>Bacteria</taxon>
        <taxon>Bacillati</taxon>
        <taxon>Cyanobacteriota</taxon>
        <taxon>Cyanophyceae</taxon>
        <taxon>Pseudanabaenales</taxon>
        <taxon>Pseudanabaenaceae</taxon>
        <taxon>Pseudanabaena</taxon>
    </lineage>
</organism>
<accession>A0ABR8A348</accession>
<dbReference type="Gene3D" id="3.40.50.360">
    <property type="match status" value="1"/>
</dbReference>
<dbReference type="InterPro" id="IPR029039">
    <property type="entry name" value="Flavoprotein-like_sf"/>
</dbReference>
<dbReference type="EMBL" id="JACJQB010000073">
    <property type="protein sequence ID" value="MBD2190048.1"/>
    <property type="molecule type" value="Genomic_DNA"/>
</dbReference>
<evidence type="ECO:0000313" key="6">
    <source>
        <dbReference type="Proteomes" id="UP000642094"/>
    </source>
</evidence>
<gene>
    <name evidence="5" type="ORF">H6F41_18150</name>
</gene>
<evidence type="ECO:0000256" key="1">
    <source>
        <dbReference type="ARBA" id="ARBA00022630"/>
    </source>
</evidence>
<keyword evidence="3" id="KW-0560">Oxidoreductase</keyword>
<feature type="domain" description="NADPH-dependent FMN reductase-like" evidence="4">
    <location>
        <begin position="2"/>
        <end position="148"/>
    </location>
</feature>
<dbReference type="Proteomes" id="UP000642094">
    <property type="component" value="Unassembled WGS sequence"/>
</dbReference>
<sequence>MTRILIIGGSPLHPCPNHTFLDYAKHLLANQLESPQIKIDTLLVRNLLAEDLAFGRYSSPVLFYPKKLIAEADAIIIGSPIAKSAYTGLLKSFLDLLPSGIFAHKVILPLATSHTIAHTSALEYSLKPVLKEFGATQILPSVFAVDNQLQDAEHSNLEIAIRLQAALQDLLQAIATNKGTKPNTSSSLLDEIYAVH</sequence>
<keyword evidence="1" id="KW-0285">Flavoprotein</keyword>
<comment type="caution">
    <text evidence="5">The sequence shown here is derived from an EMBL/GenBank/DDBJ whole genome shotgun (WGS) entry which is preliminary data.</text>
</comment>
<dbReference type="InterPro" id="IPR051814">
    <property type="entry name" value="NAD(P)H-dep_FMN_reductase"/>
</dbReference>
<evidence type="ECO:0000256" key="3">
    <source>
        <dbReference type="ARBA" id="ARBA00023002"/>
    </source>
</evidence>
<keyword evidence="2" id="KW-0288">FMN</keyword>
<dbReference type="PANTHER" id="PTHR43408:SF1">
    <property type="entry name" value="FMN REDUCTASE (NADPH)"/>
    <property type="match status" value="1"/>
</dbReference>
<evidence type="ECO:0000313" key="5">
    <source>
        <dbReference type="EMBL" id="MBD2190048.1"/>
    </source>
</evidence>
<dbReference type="InterPro" id="IPR005025">
    <property type="entry name" value="FMN_Rdtase-like_dom"/>
</dbReference>
<keyword evidence="6" id="KW-1185">Reference proteome</keyword>
<reference evidence="5 6" key="1">
    <citation type="journal article" date="2020" name="ISME J.">
        <title>Comparative genomics reveals insights into cyanobacterial evolution and habitat adaptation.</title>
        <authorList>
            <person name="Chen M.Y."/>
            <person name="Teng W.K."/>
            <person name="Zhao L."/>
            <person name="Hu C.X."/>
            <person name="Zhou Y.K."/>
            <person name="Han B.P."/>
            <person name="Song L.R."/>
            <person name="Shu W.S."/>
        </authorList>
    </citation>
    <scope>NUCLEOTIDE SEQUENCE [LARGE SCALE GENOMIC DNA]</scope>
    <source>
        <strain evidence="5 6">FACHB-723</strain>
    </source>
</reference>
<dbReference type="Pfam" id="PF03358">
    <property type="entry name" value="FMN_red"/>
    <property type="match status" value="1"/>
</dbReference>
<dbReference type="SUPFAM" id="SSF52218">
    <property type="entry name" value="Flavoproteins"/>
    <property type="match status" value="1"/>
</dbReference>
<dbReference type="PANTHER" id="PTHR43408">
    <property type="entry name" value="FMN REDUCTASE (NADPH)"/>
    <property type="match status" value="1"/>
</dbReference>
<evidence type="ECO:0000259" key="4">
    <source>
        <dbReference type="Pfam" id="PF03358"/>
    </source>
</evidence>